<name>A0AA87ZXY4_FICCA</name>
<dbReference type="AlphaFoldDB" id="A0AA87ZXY4"/>
<evidence type="ECO:0000313" key="2">
    <source>
        <dbReference type="Proteomes" id="UP001187192"/>
    </source>
</evidence>
<accession>A0AA87ZXY4</accession>
<proteinExistence type="predicted"/>
<sequence>MHYSKTMAVTSRNSHVGYNHDYVGGYSVSLETGRQRLVPVPPIELLQLHFPTVLLSRYFLSSSYKCNLPPF</sequence>
<keyword evidence="2" id="KW-1185">Reference proteome</keyword>
<reference evidence="1" key="1">
    <citation type="submission" date="2023-07" db="EMBL/GenBank/DDBJ databases">
        <title>draft genome sequence of fig (Ficus carica).</title>
        <authorList>
            <person name="Takahashi T."/>
            <person name="Nishimura K."/>
        </authorList>
    </citation>
    <scope>NUCLEOTIDE SEQUENCE</scope>
</reference>
<evidence type="ECO:0000313" key="1">
    <source>
        <dbReference type="EMBL" id="GMN42064.1"/>
    </source>
</evidence>
<dbReference type="Proteomes" id="UP001187192">
    <property type="component" value="Unassembled WGS sequence"/>
</dbReference>
<protein>
    <submittedName>
        <fullName evidence="1">Uncharacterized protein</fullName>
    </submittedName>
</protein>
<gene>
    <name evidence="1" type="ORF">TIFTF001_011290</name>
</gene>
<organism evidence="1 2">
    <name type="scientific">Ficus carica</name>
    <name type="common">Common fig</name>
    <dbReference type="NCBI Taxonomy" id="3494"/>
    <lineage>
        <taxon>Eukaryota</taxon>
        <taxon>Viridiplantae</taxon>
        <taxon>Streptophyta</taxon>
        <taxon>Embryophyta</taxon>
        <taxon>Tracheophyta</taxon>
        <taxon>Spermatophyta</taxon>
        <taxon>Magnoliopsida</taxon>
        <taxon>eudicotyledons</taxon>
        <taxon>Gunneridae</taxon>
        <taxon>Pentapetalae</taxon>
        <taxon>rosids</taxon>
        <taxon>fabids</taxon>
        <taxon>Rosales</taxon>
        <taxon>Moraceae</taxon>
        <taxon>Ficeae</taxon>
        <taxon>Ficus</taxon>
    </lineage>
</organism>
<comment type="caution">
    <text evidence="1">The sequence shown here is derived from an EMBL/GenBank/DDBJ whole genome shotgun (WGS) entry which is preliminary data.</text>
</comment>
<dbReference type="EMBL" id="BTGU01000013">
    <property type="protein sequence ID" value="GMN42064.1"/>
    <property type="molecule type" value="Genomic_DNA"/>
</dbReference>